<dbReference type="SUPFAM" id="SSF52096">
    <property type="entry name" value="ClpP/crotonase"/>
    <property type="match status" value="1"/>
</dbReference>
<evidence type="ECO:0000256" key="1">
    <source>
        <dbReference type="ARBA" id="ARBA00007039"/>
    </source>
</evidence>
<dbReference type="GO" id="GO:0004252">
    <property type="term" value="F:serine-type endopeptidase activity"/>
    <property type="evidence" value="ECO:0007669"/>
    <property type="project" value="InterPro"/>
</dbReference>
<dbReference type="GO" id="GO:0004176">
    <property type="term" value="F:ATP-dependent peptidase activity"/>
    <property type="evidence" value="ECO:0007669"/>
    <property type="project" value="InterPro"/>
</dbReference>
<dbReference type="EMBL" id="JACEZU010000005">
    <property type="protein sequence ID" value="MBA5687745.1"/>
    <property type="molecule type" value="Genomic_DNA"/>
</dbReference>
<proteinExistence type="inferred from homology"/>
<dbReference type="RefSeq" id="WP_182153588.1">
    <property type="nucleotide sequence ID" value="NZ_JACEZU010000005.1"/>
</dbReference>
<dbReference type="AlphaFoldDB" id="A0A7W2F9R4"/>
<evidence type="ECO:0000313" key="2">
    <source>
        <dbReference type="EMBL" id="MBA5687745.1"/>
    </source>
</evidence>
<dbReference type="InterPro" id="IPR023562">
    <property type="entry name" value="ClpP/TepA"/>
</dbReference>
<protein>
    <submittedName>
        <fullName evidence="2">Clp protease ClpP</fullName>
    </submittedName>
</protein>
<dbReference type="InterPro" id="IPR001907">
    <property type="entry name" value="ClpP"/>
</dbReference>
<comment type="caution">
    <text evidence="2">The sequence shown here is derived from an EMBL/GenBank/DDBJ whole genome shotgun (WGS) entry which is preliminary data.</text>
</comment>
<dbReference type="CDD" id="cd07016">
    <property type="entry name" value="S14_ClpP_1"/>
    <property type="match status" value="1"/>
</dbReference>
<gene>
    <name evidence="2" type="ORF">H3H39_11880</name>
</gene>
<evidence type="ECO:0000313" key="3">
    <source>
        <dbReference type="Proteomes" id="UP000573499"/>
    </source>
</evidence>
<comment type="similarity">
    <text evidence="1">Belongs to the peptidase S14 family.</text>
</comment>
<accession>A0A7W2F9R4</accession>
<organism evidence="2 3">
    <name type="scientific">Rugamonas apoptosis</name>
    <dbReference type="NCBI Taxonomy" id="2758570"/>
    <lineage>
        <taxon>Bacteria</taxon>
        <taxon>Pseudomonadati</taxon>
        <taxon>Pseudomonadota</taxon>
        <taxon>Betaproteobacteria</taxon>
        <taxon>Burkholderiales</taxon>
        <taxon>Oxalobacteraceae</taxon>
        <taxon>Telluria group</taxon>
        <taxon>Rugamonas</taxon>
    </lineage>
</organism>
<keyword evidence="2" id="KW-0378">Hydrolase</keyword>
<keyword evidence="3" id="KW-1185">Reference proteome</keyword>
<dbReference type="GO" id="GO:0006508">
    <property type="term" value="P:proteolysis"/>
    <property type="evidence" value="ECO:0007669"/>
    <property type="project" value="UniProtKB-KW"/>
</dbReference>
<dbReference type="Proteomes" id="UP000573499">
    <property type="component" value="Unassembled WGS sequence"/>
</dbReference>
<dbReference type="Gene3D" id="3.90.226.10">
    <property type="entry name" value="2-enoyl-CoA Hydratase, Chain A, domain 1"/>
    <property type="match status" value="1"/>
</dbReference>
<keyword evidence="2" id="KW-0645">Protease</keyword>
<dbReference type="Pfam" id="PF00574">
    <property type="entry name" value="CLP_protease"/>
    <property type="match status" value="1"/>
</dbReference>
<name>A0A7W2F9R4_9BURK</name>
<reference evidence="2 3" key="1">
    <citation type="submission" date="2020-07" db="EMBL/GenBank/DDBJ databases">
        <title>Novel species isolated from subtropical streams in China.</title>
        <authorList>
            <person name="Lu H."/>
        </authorList>
    </citation>
    <scope>NUCLEOTIDE SEQUENCE [LARGE SCALE GENOMIC DNA]</scope>
    <source>
        <strain evidence="2 3">LX47W</strain>
    </source>
</reference>
<dbReference type="PRINTS" id="PR00127">
    <property type="entry name" value="CLPPROTEASEP"/>
</dbReference>
<sequence length="213" mass="24197">MSSHTPSAQEQEQDELEPFVFQGLSRYERQTQIRQISYYLTGTIQQSCYYTELFHTLRTASDVDLIYLHLNTSGGDFDTGLQIINNMQASNAHVITVLEARAYSMGAFIFLAGDELLVHDNCQLLFHIYSGVFTGKGNEQQAESLALSNWFEKFMTRTCQPFLSATEIKNILKGSDLWMDSDEIQRRLARLQRERAKLSLPRKLKAAADAAKG</sequence>
<dbReference type="InterPro" id="IPR029045">
    <property type="entry name" value="ClpP/crotonase-like_dom_sf"/>
</dbReference>